<keyword evidence="2" id="KW-1185">Reference proteome</keyword>
<dbReference type="SUPFAM" id="SSF54427">
    <property type="entry name" value="NTF2-like"/>
    <property type="match status" value="1"/>
</dbReference>
<dbReference type="EMBL" id="JANUGV010000002">
    <property type="protein sequence ID" value="MCS0608578.1"/>
    <property type="molecule type" value="Genomic_DNA"/>
</dbReference>
<dbReference type="RefSeq" id="WP_258856264.1">
    <property type="nucleotide sequence ID" value="NZ_JANUGV010000002.1"/>
</dbReference>
<protein>
    <submittedName>
        <fullName evidence="1">Ester cyclase</fullName>
    </submittedName>
</protein>
<dbReference type="InterPro" id="IPR032710">
    <property type="entry name" value="NTF2-like_dom_sf"/>
</dbReference>
<accession>A0ABT2BJ91</accession>
<dbReference type="Pfam" id="PF07366">
    <property type="entry name" value="SnoaL"/>
    <property type="match status" value="1"/>
</dbReference>
<evidence type="ECO:0000313" key="1">
    <source>
        <dbReference type="EMBL" id="MCS0608578.1"/>
    </source>
</evidence>
<sequence length="154" mass="17000">MEQTTREQFDRMIDRHFRFEAEDDVEGVLSTMVPEVEHDVVGSPTGPLHGRAQARGFYDALFADLSGEKVTSLRRYYGPDFVVDESLWEGTAPGTPFGIPGSGRRLSFRLLHVFDMDPSGLIRRENVWIDLASIMQQLGATPAAAATAQDGACP</sequence>
<gene>
    <name evidence="1" type="ORF">NX773_10430</name>
</gene>
<reference evidence="1 2" key="1">
    <citation type="submission" date="2022-08" db="EMBL/GenBank/DDBJ databases">
        <title>Reclassification of Massilia species as members of the genera Telluria, Duganella, Pseudoduganella, Mokoshia gen. nov. and Zemynaea gen. nov. using orthogonal and non-orthogonal genome-based approaches.</title>
        <authorList>
            <person name="Bowman J.P."/>
        </authorList>
    </citation>
    <scope>NUCLEOTIDE SEQUENCE [LARGE SCALE GENOMIC DNA]</scope>
    <source>
        <strain evidence="1 2">JCM 31607</strain>
    </source>
</reference>
<proteinExistence type="predicted"/>
<organism evidence="1 2">
    <name type="scientific">Massilia solisilvae</name>
    <dbReference type="NCBI Taxonomy" id="1811225"/>
    <lineage>
        <taxon>Bacteria</taxon>
        <taxon>Pseudomonadati</taxon>
        <taxon>Pseudomonadota</taxon>
        <taxon>Betaproteobacteria</taxon>
        <taxon>Burkholderiales</taxon>
        <taxon>Oxalobacteraceae</taxon>
        <taxon>Telluria group</taxon>
        <taxon>Massilia</taxon>
    </lineage>
</organism>
<comment type="caution">
    <text evidence="1">The sequence shown here is derived from an EMBL/GenBank/DDBJ whole genome shotgun (WGS) entry which is preliminary data.</text>
</comment>
<dbReference type="PANTHER" id="PTHR38436">
    <property type="entry name" value="POLYKETIDE CYCLASE SNOAL-LIKE DOMAIN"/>
    <property type="match status" value="1"/>
</dbReference>
<name>A0ABT2BJ91_9BURK</name>
<dbReference type="Gene3D" id="3.10.450.50">
    <property type="match status" value="1"/>
</dbReference>
<dbReference type="Proteomes" id="UP001205861">
    <property type="component" value="Unassembled WGS sequence"/>
</dbReference>
<evidence type="ECO:0000313" key="2">
    <source>
        <dbReference type="Proteomes" id="UP001205861"/>
    </source>
</evidence>
<dbReference type="InterPro" id="IPR009959">
    <property type="entry name" value="Cyclase_SnoaL-like"/>
</dbReference>
<dbReference type="PANTHER" id="PTHR38436:SF1">
    <property type="entry name" value="ESTER CYCLASE"/>
    <property type="match status" value="1"/>
</dbReference>